<organism evidence="2 3">
    <name type="scientific">Portunus trituberculatus</name>
    <name type="common">Swimming crab</name>
    <name type="synonym">Neptunus trituberculatus</name>
    <dbReference type="NCBI Taxonomy" id="210409"/>
    <lineage>
        <taxon>Eukaryota</taxon>
        <taxon>Metazoa</taxon>
        <taxon>Ecdysozoa</taxon>
        <taxon>Arthropoda</taxon>
        <taxon>Crustacea</taxon>
        <taxon>Multicrustacea</taxon>
        <taxon>Malacostraca</taxon>
        <taxon>Eumalacostraca</taxon>
        <taxon>Eucarida</taxon>
        <taxon>Decapoda</taxon>
        <taxon>Pleocyemata</taxon>
        <taxon>Brachyura</taxon>
        <taxon>Eubrachyura</taxon>
        <taxon>Portunoidea</taxon>
        <taxon>Portunidae</taxon>
        <taxon>Portuninae</taxon>
        <taxon>Portunus</taxon>
    </lineage>
</organism>
<dbReference type="AlphaFoldDB" id="A0A5B7JUG7"/>
<keyword evidence="3" id="KW-1185">Reference proteome</keyword>
<gene>
    <name evidence="2" type="ORF">E2C01_093539</name>
</gene>
<evidence type="ECO:0000313" key="3">
    <source>
        <dbReference type="Proteomes" id="UP000324222"/>
    </source>
</evidence>
<feature type="region of interest" description="Disordered" evidence="1">
    <location>
        <begin position="51"/>
        <end position="89"/>
    </location>
</feature>
<sequence length="155" mass="16929">MFPVLSYGRELIDKGCKIVVEVSTSQYSTFLMAKLMFKVGEVGEEIRPDKISQTRVKEEEASQLGGGAEPISAEDLLTPPSQPANHAPRSPAHCLLRHVHVNRVAEAVTPRTSSCFLHIPAVKRSECPLTAMNPRIHLIQKSRSSLLTATSGLPC</sequence>
<feature type="compositionally biased region" description="Basic and acidic residues" evidence="1">
    <location>
        <begin position="51"/>
        <end position="60"/>
    </location>
</feature>
<name>A0A5B7JUG7_PORTR</name>
<reference evidence="2 3" key="1">
    <citation type="submission" date="2019-05" db="EMBL/GenBank/DDBJ databases">
        <title>Another draft genome of Portunus trituberculatus and its Hox gene families provides insights of decapod evolution.</title>
        <authorList>
            <person name="Jeong J.-H."/>
            <person name="Song I."/>
            <person name="Kim S."/>
            <person name="Choi T."/>
            <person name="Kim D."/>
            <person name="Ryu S."/>
            <person name="Kim W."/>
        </authorList>
    </citation>
    <scope>NUCLEOTIDE SEQUENCE [LARGE SCALE GENOMIC DNA]</scope>
    <source>
        <tissue evidence="2">Muscle</tissue>
    </source>
</reference>
<evidence type="ECO:0000313" key="2">
    <source>
        <dbReference type="EMBL" id="MPC98185.1"/>
    </source>
</evidence>
<protein>
    <submittedName>
        <fullName evidence="2">Uncharacterized protein</fullName>
    </submittedName>
</protein>
<dbReference type="EMBL" id="VSRR010112964">
    <property type="protein sequence ID" value="MPC98185.1"/>
    <property type="molecule type" value="Genomic_DNA"/>
</dbReference>
<evidence type="ECO:0000256" key="1">
    <source>
        <dbReference type="SAM" id="MobiDB-lite"/>
    </source>
</evidence>
<accession>A0A5B7JUG7</accession>
<dbReference type="Proteomes" id="UP000324222">
    <property type="component" value="Unassembled WGS sequence"/>
</dbReference>
<proteinExistence type="predicted"/>
<comment type="caution">
    <text evidence="2">The sequence shown here is derived from an EMBL/GenBank/DDBJ whole genome shotgun (WGS) entry which is preliminary data.</text>
</comment>